<organism evidence="1 3">
    <name type="scientific">Caerostris darwini</name>
    <dbReference type="NCBI Taxonomy" id="1538125"/>
    <lineage>
        <taxon>Eukaryota</taxon>
        <taxon>Metazoa</taxon>
        <taxon>Ecdysozoa</taxon>
        <taxon>Arthropoda</taxon>
        <taxon>Chelicerata</taxon>
        <taxon>Arachnida</taxon>
        <taxon>Araneae</taxon>
        <taxon>Araneomorphae</taxon>
        <taxon>Entelegynae</taxon>
        <taxon>Araneoidea</taxon>
        <taxon>Araneidae</taxon>
        <taxon>Caerostris</taxon>
    </lineage>
</organism>
<evidence type="ECO:0000313" key="2">
    <source>
        <dbReference type="EMBL" id="GIY18480.1"/>
    </source>
</evidence>
<dbReference type="Proteomes" id="UP001054837">
    <property type="component" value="Unassembled WGS sequence"/>
</dbReference>
<accession>A0AAV4QXJ3</accession>
<comment type="caution">
    <text evidence="1">The sequence shown here is derived from an EMBL/GenBank/DDBJ whole genome shotgun (WGS) entry which is preliminary data.</text>
</comment>
<evidence type="ECO:0000313" key="3">
    <source>
        <dbReference type="Proteomes" id="UP001054837"/>
    </source>
</evidence>
<dbReference type="AlphaFoldDB" id="A0AAV4QXJ3"/>
<protein>
    <submittedName>
        <fullName evidence="1">Uncharacterized protein</fullName>
    </submittedName>
</protein>
<dbReference type="EMBL" id="BPLQ01005923">
    <property type="protein sequence ID" value="GIY18480.1"/>
    <property type="molecule type" value="Genomic_DNA"/>
</dbReference>
<gene>
    <name evidence="2" type="ORF">CDAR_263811</name>
    <name evidence="1" type="ORF">CDAR_38401</name>
</gene>
<name>A0AAV4QXJ3_9ARAC</name>
<proteinExistence type="predicted"/>
<sequence>MSQKGDSSRIIIPGFRVSFSKRKHCPIPPAKPLIAAFCSWLLNNASPAWTTALCITAFHLPLKSSRIFRRPFTVIVISTASAVMPLA</sequence>
<evidence type="ECO:0000313" key="1">
    <source>
        <dbReference type="EMBL" id="GIY12423.1"/>
    </source>
</evidence>
<keyword evidence="3" id="KW-1185">Reference proteome</keyword>
<reference evidence="1 3" key="1">
    <citation type="submission" date="2021-06" db="EMBL/GenBank/DDBJ databases">
        <title>Caerostris darwini draft genome.</title>
        <authorList>
            <person name="Kono N."/>
            <person name="Arakawa K."/>
        </authorList>
    </citation>
    <scope>NUCLEOTIDE SEQUENCE [LARGE SCALE GENOMIC DNA]</scope>
</reference>
<dbReference type="EMBL" id="BPLQ01005047">
    <property type="protein sequence ID" value="GIY12423.1"/>
    <property type="molecule type" value="Genomic_DNA"/>
</dbReference>